<proteinExistence type="predicted"/>
<comment type="caution">
    <text evidence="1">The sequence shown here is derived from an EMBL/GenBank/DDBJ whole genome shotgun (WGS) entry which is preliminary data.</text>
</comment>
<sequence>MRAYVKKVLCRENIEKRTLRLGLIHDRLLNETEEQRAHRLGVIHDRLSNETQEQRAHRLGMIHDRLSNETQEQRAHRLGMIHDRLSNETQRQRAHRLGVIHDRLSNETEEQRAYRLSVIYDLLSNEMEEQHAHRLGVIHIRISNEMEEQRAHRIGFIHDRLFNEMEEQTAYRLGLIHDRLANQTPETRSVRLSRMQQASQACRDIANEHSFEAAIIIFADVPCAICKRSLYPQQRSNLRANMYSILLPEELVALAENSIPEQDGVASETSSQHYITLNDNKALRFNLSRGKQCTGIAAVVCAAFSVLDPNKWAKSDNDFIVIIGDKYYNDCIAARDNPAPGEVNPEYLAFQILVQDLYIIDKI</sequence>
<reference evidence="1 2" key="1">
    <citation type="submission" date="2023-11" db="EMBL/GenBank/DDBJ databases">
        <authorList>
            <person name="Hedman E."/>
            <person name="Englund M."/>
            <person name="Stromberg M."/>
            <person name="Nyberg Akerstrom W."/>
            <person name="Nylinder S."/>
            <person name="Jareborg N."/>
            <person name="Kallberg Y."/>
            <person name="Kronander E."/>
        </authorList>
    </citation>
    <scope>NUCLEOTIDE SEQUENCE [LARGE SCALE GENOMIC DNA]</scope>
</reference>
<evidence type="ECO:0000313" key="2">
    <source>
        <dbReference type="Proteomes" id="UP001314205"/>
    </source>
</evidence>
<keyword evidence="2" id="KW-1185">Reference proteome</keyword>
<organism evidence="1 2">
    <name type="scientific">Parnassius mnemosyne</name>
    <name type="common">clouded apollo</name>
    <dbReference type="NCBI Taxonomy" id="213953"/>
    <lineage>
        <taxon>Eukaryota</taxon>
        <taxon>Metazoa</taxon>
        <taxon>Ecdysozoa</taxon>
        <taxon>Arthropoda</taxon>
        <taxon>Hexapoda</taxon>
        <taxon>Insecta</taxon>
        <taxon>Pterygota</taxon>
        <taxon>Neoptera</taxon>
        <taxon>Endopterygota</taxon>
        <taxon>Lepidoptera</taxon>
        <taxon>Glossata</taxon>
        <taxon>Ditrysia</taxon>
        <taxon>Papilionoidea</taxon>
        <taxon>Papilionidae</taxon>
        <taxon>Parnassiinae</taxon>
        <taxon>Parnassini</taxon>
        <taxon>Parnassius</taxon>
        <taxon>Driopa</taxon>
    </lineage>
</organism>
<dbReference type="Proteomes" id="UP001314205">
    <property type="component" value="Unassembled WGS sequence"/>
</dbReference>
<dbReference type="EMBL" id="CAVLGL010000104">
    <property type="protein sequence ID" value="CAK1598328.1"/>
    <property type="molecule type" value="Genomic_DNA"/>
</dbReference>
<gene>
    <name evidence="1" type="ORF">PARMNEM_LOCUS17327</name>
</gene>
<dbReference type="AlphaFoldDB" id="A0AAV1LSE2"/>
<protein>
    <submittedName>
        <fullName evidence="1">Uncharacterized protein</fullName>
    </submittedName>
</protein>
<name>A0AAV1LSE2_9NEOP</name>
<accession>A0AAV1LSE2</accession>
<evidence type="ECO:0000313" key="1">
    <source>
        <dbReference type="EMBL" id="CAK1598328.1"/>
    </source>
</evidence>